<feature type="compositionally biased region" description="Basic and acidic residues" evidence="2">
    <location>
        <begin position="623"/>
        <end position="636"/>
    </location>
</feature>
<organism evidence="4 5">
    <name type="scientific">Meganyctiphanes norvegica</name>
    <name type="common">Northern krill</name>
    <name type="synonym">Thysanopoda norvegica</name>
    <dbReference type="NCBI Taxonomy" id="48144"/>
    <lineage>
        <taxon>Eukaryota</taxon>
        <taxon>Metazoa</taxon>
        <taxon>Ecdysozoa</taxon>
        <taxon>Arthropoda</taxon>
        <taxon>Crustacea</taxon>
        <taxon>Multicrustacea</taxon>
        <taxon>Malacostraca</taxon>
        <taxon>Eumalacostraca</taxon>
        <taxon>Eucarida</taxon>
        <taxon>Euphausiacea</taxon>
        <taxon>Euphausiidae</taxon>
        <taxon>Meganyctiphanes</taxon>
    </lineage>
</organism>
<reference evidence="4 5" key="1">
    <citation type="submission" date="2024-05" db="EMBL/GenBank/DDBJ databases">
        <authorList>
            <person name="Wallberg A."/>
        </authorList>
    </citation>
    <scope>NUCLEOTIDE SEQUENCE [LARGE SCALE GENOMIC DNA]</scope>
</reference>
<feature type="domain" description="C2H2-type" evidence="3">
    <location>
        <begin position="697"/>
        <end position="725"/>
    </location>
</feature>
<feature type="compositionally biased region" description="Low complexity" evidence="2">
    <location>
        <begin position="478"/>
        <end position="499"/>
    </location>
</feature>
<dbReference type="PROSITE" id="PS50157">
    <property type="entry name" value="ZINC_FINGER_C2H2_2"/>
    <property type="match status" value="1"/>
</dbReference>
<keyword evidence="1" id="KW-0862">Zinc</keyword>
<feature type="region of interest" description="Disordered" evidence="2">
    <location>
        <begin position="42"/>
        <end position="63"/>
    </location>
</feature>
<keyword evidence="1" id="KW-0863">Zinc-finger</keyword>
<name>A0AAV2STM6_MEGNR</name>
<feature type="region of interest" description="Disordered" evidence="2">
    <location>
        <begin position="546"/>
        <end position="565"/>
    </location>
</feature>
<protein>
    <recommendedName>
        <fullName evidence="3">C2H2-type domain-containing protein</fullName>
    </recommendedName>
</protein>
<dbReference type="EMBL" id="CAXKWB010109196">
    <property type="protein sequence ID" value="CAL4231398.1"/>
    <property type="molecule type" value="Genomic_DNA"/>
</dbReference>
<evidence type="ECO:0000313" key="5">
    <source>
        <dbReference type="Proteomes" id="UP001497623"/>
    </source>
</evidence>
<gene>
    <name evidence="4" type="ORF">MNOR_LOCUS39799</name>
</gene>
<dbReference type="GO" id="GO:0008270">
    <property type="term" value="F:zinc ion binding"/>
    <property type="evidence" value="ECO:0007669"/>
    <property type="project" value="UniProtKB-KW"/>
</dbReference>
<feature type="compositionally biased region" description="Polar residues" evidence="2">
    <location>
        <begin position="224"/>
        <end position="238"/>
    </location>
</feature>
<feature type="compositionally biased region" description="Basic and acidic residues" evidence="2">
    <location>
        <begin position="169"/>
        <end position="182"/>
    </location>
</feature>
<evidence type="ECO:0000259" key="3">
    <source>
        <dbReference type="PROSITE" id="PS50157"/>
    </source>
</evidence>
<accession>A0AAV2STM6</accession>
<proteinExistence type="predicted"/>
<keyword evidence="1" id="KW-0479">Metal-binding</keyword>
<evidence type="ECO:0000256" key="1">
    <source>
        <dbReference type="PROSITE-ProRule" id="PRU00042"/>
    </source>
</evidence>
<dbReference type="Proteomes" id="UP001497623">
    <property type="component" value="Unassembled WGS sequence"/>
</dbReference>
<feature type="compositionally biased region" description="Basic and acidic residues" evidence="2">
    <location>
        <begin position="522"/>
        <end position="540"/>
    </location>
</feature>
<sequence>MASDSPIDIVQSLMQDQGYLHEAFESSYETMDFLNQPDVAARAAAKDEESSQTYAPEEFLNEPVASQAVNKNSDPSQSEFERLLNEDVVADTEGIVVSLSNEAVTFLNKTTEEFGIVNKPISDKTVKKTEEKSKRDASGSSSAVLDDTSEETVDVAKAAVDMLESLSKPTKEDSSETTKDQSDTDSQAKIVNRKTSDGTNQRTNIVSQSAVSDSQTESLKKGTGKTNDICSSSGNTAETVTTESLEAMLESLDGPAEPQVTESEGSSNSCVTSNTLISELSEDLVEETNNPGQDDATSVTAESVSNTLTADALNCEDIDIKVEVESDEDVTYTETFCERSELYDHDSDTHYFKMFECKILTIDLRDIIKTESARDAKAGLYKPSERKCIDFVRKEFKTKQMQDYIRRVKRMKLPEEKSTRRSTSSLFSSPANKSIKKTSRVLPKIPKITTKSTGVVRPMEVARAAGVTRPQSQRVKKPPSQISNKPPSKSNSKSGSASPVKGKAMLNIIKSSKKRTSQEIQTPKRNEIQKKEKKKTPLPEAKKIKLSTNAEKNSKQNKNVISSKKNNTKKEVSFETATKLLTVELKDIMKMSKNRNPILKQGTKLVASKPKNTNIKKAAVLEKTNKTKKSESEMNKSRKISSKNKSPITNSKKAQITKRVSLKRDVEGRFKKVIPDYDSYDDDNDEEYLPSRTAANYTCFDCMEDFETNAELKVHKRMEHNESTKNTPRKKQVKAAPKKKRDTIPVYFKSHQSRIDGVAGKKSVMSFTANIDNLNKEDMIQGANMVNHHVTFYNHELGKHITDQEMYQHMMNKYTIKAAQVCIGANRFSSYYQMAKAPADSLPTKITAVKEDRGQVLITSPLLHW</sequence>
<keyword evidence="5" id="KW-1185">Reference proteome</keyword>
<feature type="region of interest" description="Disordered" evidence="2">
    <location>
        <begin position="719"/>
        <end position="740"/>
    </location>
</feature>
<feature type="compositionally biased region" description="Basic residues" evidence="2">
    <location>
        <begin position="727"/>
        <end position="740"/>
    </location>
</feature>
<evidence type="ECO:0000313" key="4">
    <source>
        <dbReference type="EMBL" id="CAL4231398.1"/>
    </source>
</evidence>
<feature type="compositionally biased region" description="Polar residues" evidence="2">
    <location>
        <begin position="197"/>
        <end position="217"/>
    </location>
</feature>
<dbReference type="PROSITE" id="PS00028">
    <property type="entry name" value="ZINC_FINGER_C2H2_1"/>
    <property type="match status" value="1"/>
</dbReference>
<dbReference type="AlphaFoldDB" id="A0AAV2STM6"/>
<feature type="region of interest" description="Disordered" evidence="2">
    <location>
        <begin position="623"/>
        <end position="660"/>
    </location>
</feature>
<comment type="caution">
    <text evidence="4">The sequence shown here is derived from an EMBL/GenBank/DDBJ whole genome shotgun (WGS) entry which is preliminary data.</text>
</comment>
<feature type="region of interest" description="Disordered" evidence="2">
    <location>
        <begin position="411"/>
        <end position="540"/>
    </location>
</feature>
<dbReference type="InterPro" id="IPR013087">
    <property type="entry name" value="Znf_C2H2_type"/>
</dbReference>
<feature type="compositionally biased region" description="Basic and acidic residues" evidence="2">
    <location>
        <begin position="121"/>
        <end position="137"/>
    </location>
</feature>
<evidence type="ECO:0000256" key="2">
    <source>
        <dbReference type="SAM" id="MobiDB-lite"/>
    </source>
</evidence>
<feature type="region of interest" description="Disordered" evidence="2">
    <location>
        <begin position="119"/>
        <end position="238"/>
    </location>
</feature>